<feature type="transmembrane region" description="Helical" evidence="2">
    <location>
        <begin position="113"/>
        <end position="130"/>
    </location>
</feature>
<reference evidence="3" key="1">
    <citation type="submission" date="2020-05" db="EMBL/GenBank/DDBJ databases">
        <title>WGS assembly of Panicum virgatum.</title>
        <authorList>
            <person name="Lovell J.T."/>
            <person name="Jenkins J."/>
            <person name="Shu S."/>
            <person name="Juenger T.E."/>
            <person name="Schmutz J."/>
        </authorList>
    </citation>
    <scope>NUCLEOTIDE SEQUENCE</scope>
    <source>
        <strain evidence="3">AP13</strain>
    </source>
</reference>
<feature type="transmembrane region" description="Helical" evidence="2">
    <location>
        <begin position="72"/>
        <end position="92"/>
    </location>
</feature>
<accession>A0A8T0TSJ8</accession>
<evidence type="ECO:0000313" key="3">
    <source>
        <dbReference type="EMBL" id="KAG2613047.1"/>
    </source>
</evidence>
<name>A0A8T0TSJ8_PANVG</name>
<keyword evidence="2" id="KW-0812">Transmembrane</keyword>
<feature type="region of interest" description="Disordered" evidence="1">
    <location>
        <begin position="1"/>
        <end position="29"/>
    </location>
</feature>
<gene>
    <name evidence="3" type="ORF">PVAP13_4KG372700</name>
</gene>
<keyword evidence="4" id="KW-1185">Reference proteome</keyword>
<sequence>MDVAGSLTANREEGGGGAGGRGRTGDHPGRPSCLCASRGRCTGGWGAASQWSRDLSNHLICSPKLYFSSPRVTLGACFCVSGLLGHWYVGILKKYRLFHSLLFYQYSTITPSYHIYAVSSLLVLVVFWYLQYVHETTYWSLSIRLCSK</sequence>
<evidence type="ECO:0000256" key="2">
    <source>
        <dbReference type="SAM" id="Phobius"/>
    </source>
</evidence>
<evidence type="ECO:0000313" key="4">
    <source>
        <dbReference type="Proteomes" id="UP000823388"/>
    </source>
</evidence>
<dbReference type="AlphaFoldDB" id="A0A8T0TSJ8"/>
<dbReference type="EMBL" id="CM029043">
    <property type="protein sequence ID" value="KAG2613047.1"/>
    <property type="molecule type" value="Genomic_DNA"/>
</dbReference>
<proteinExistence type="predicted"/>
<dbReference type="Proteomes" id="UP000823388">
    <property type="component" value="Chromosome 4K"/>
</dbReference>
<keyword evidence="2" id="KW-1133">Transmembrane helix</keyword>
<protein>
    <submittedName>
        <fullName evidence="3">Uncharacterized protein</fullName>
    </submittedName>
</protein>
<comment type="caution">
    <text evidence="3">The sequence shown here is derived from an EMBL/GenBank/DDBJ whole genome shotgun (WGS) entry which is preliminary data.</text>
</comment>
<organism evidence="3 4">
    <name type="scientific">Panicum virgatum</name>
    <name type="common">Blackwell switchgrass</name>
    <dbReference type="NCBI Taxonomy" id="38727"/>
    <lineage>
        <taxon>Eukaryota</taxon>
        <taxon>Viridiplantae</taxon>
        <taxon>Streptophyta</taxon>
        <taxon>Embryophyta</taxon>
        <taxon>Tracheophyta</taxon>
        <taxon>Spermatophyta</taxon>
        <taxon>Magnoliopsida</taxon>
        <taxon>Liliopsida</taxon>
        <taxon>Poales</taxon>
        <taxon>Poaceae</taxon>
        <taxon>PACMAD clade</taxon>
        <taxon>Panicoideae</taxon>
        <taxon>Panicodae</taxon>
        <taxon>Paniceae</taxon>
        <taxon>Panicinae</taxon>
        <taxon>Panicum</taxon>
        <taxon>Panicum sect. Hiantes</taxon>
    </lineage>
</organism>
<evidence type="ECO:0000256" key="1">
    <source>
        <dbReference type="SAM" id="MobiDB-lite"/>
    </source>
</evidence>
<keyword evidence="2" id="KW-0472">Membrane</keyword>